<feature type="transmembrane region" description="Helical" evidence="1">
    <location>
        <begin position="7"/>
        <end position="25"/>
    </location>
</feature>
<accession>A0A317L3R1</accession>
<evidence type="ECO:0000313" key="2">
    <source>
        <dbReference type="EMBL" id="PWU68439.1"/>
    </source>
</evidence>
<proteinExistence type="predicted"/>
<dbReference type="AlphaFoldDB" id="A0A317L3R1"/>
<sequence length="138" mass="15932">MHYFIKLNIISMLYAVVIWFPLELILNTYRISRWLSSEVNDVQKWMIGIIIVELIVGSILIINLSKRWLTERKANFWTLVLWIPYFILLIYHCAVLFPVTNEGDTPSPVTGLFLIGGFIVYPVYILILNAASITKEAA</sequence>
<keyword evidence="1" id="KW-0812">Transmembrane</keyword>
<feature type="transmembrane region" description="Helical" evidence="1">
    <location>
        <begin position="76"/>
        <end position="97"/>
    </location>
</feature>
<protein>
    <recommendedName>
        <fullName evidence="4">DUF2569 domain-containing protein</fullName>
    </recommendedName>
</protein>
<dbReference type="RefSeq" id="WP_054859226.1">
    <property type="nucleotide sequence ID" value="NZ_QGTD01000008.1"/>
</dbReference>
<keyword evidence="1" id="KW-0472">Membrane</keyword>
<evidence type="ECO:0000256" key="1">
    <source>
        <dbReference type="SAM" id="Phobius"/>
    </source>
</evidence>
<feature type="transmembrane region" description="Helical" evidence="1">
    <location>
        <begin position="109"/>
        <end position="131"/>
    </location>
</feature>
<keyword evidence="3" id="KW-1185">Reference proteome</keyword>
<dbReference type="EMBL" id="QGTD01000008">
    <property type="protein sequence ID" value="PWU68439.1"/>
    <property type="molecule type" value="Genomic_DNA"/>
</dbReference>
<comment type="caution">
    <text evidence="2">The sequence shown here is derived from an EMBL/GenBank/DDBJ whole genome shotgun (WGS) entry which is preliminary data.</text>
</comment>
<name>A0A317L3R1_9BACI</name>
<organism evidence="2 3">
    <name type="scientific">Gracilibacillus dipsosauri</name>
    <dbReference type="NCBI Taxonomy" id="178340"/>
    <lineage>
        <taxon>Bacteria</taxon>
        <taxon>Bacillati</taxon>
        <taxon>Bacillota</taxon>
        <taxon>Bacilli</taxon>
        <taxon>Bacillales</taxon>
        <taxon>Bacillaceae</taxon>
        <taxon>Gracilibacillus</taxon>
    </lineage>
</organism>
<dbReference type="OrthoDB" id="2660529at2"/>
<dbReference type="Proteomes" id="UP000245624">
    <property type="component" value="Unassembled WGS sequence"/>
</dbReference>
<feature type="transmembrane region" description="Helical" evidence="1">
    <location>
        <begin position="45"/>
        <end position="64"/>
    </location>
</feature>
<evidence type="ECO:0000313" key="3">
    <source>
        <dbReference type="Proteomes" id="UP000245624"/>
    </source>
</evidence>
<keyword evidence="1" id="KW-1133">Transmembrane helix</keyword>
<evidence type="ECO:0008006" key="4">
    <source>
        <dbReference type="Google" id="ProtNLM"/>
    </source>
</evidence>
<reference evidence="2 3" key="1">
    <citation type="submission" date="2018-05" db="EMBL/GenBank/DDBJ databases">
        <title>Genomic analysis of Gracilibacillus dipsosauri DD1 reveals novel features of a salt-tolerant amylase.</title>
        <authorList>
            <person name="Deutch C.E."/>
            <person name="Yang S."/>
        </authorList>
    </citation>
    <scope>NUCLEOTIDE SEQUENCE [LARGE SCALE GENOMIC DNA]</scope>
    <source>
        <strain evidence="2 3">DD1</strain>
    </source>
</reference>
<gene>
    <name evidence="2" type="ORF">DLJ74_08315</name>
</gene>